<comment type="caution">
    <text evidence="3">The sequence shown here is derived from an EMBL/GenBank/DDBJ whole genome shotgun (WGS) entry which is preliminary data.</text>
</comment>
<evidence type="ECO:0000256" key="2">
    <source>
        <dbReference type="ARBA" id="ARBA00022737"/>
    </source>
</evidence>
<dbReference type="PROSITE" id="PS51450">
    <property type="entry name" value="LRR"/>
    <property type="match status" value="13"/>
</dbReference>
<dbReference type="InterPro" id="IPR050836">
    <property type="entry name" value="SDS22/Internalin_LRR"/>
</dbReference>
<dbReference type="PANTHER" id="PTHR46652">
    <property type="entry name" value="LEUCINE-RICH REPEAT AND IQ DOMAIN-CONTAINING PROTEIN 1-RELATED"/>
    <property type="match status" value="1"/>
</dbReference>
<dbReference type="SMART" id="SM00365">
    <property type="entry name" value="LRR_SD22"/>
    <property type="match status" value="16"/>
</dbReference>
<sequence length="1400" mass="161057">MSEKQLPCFVVHQQSDLNDDEIQKYMNVSILNIYFKKLDFIPVHIQILKISNCSLQGLKNLRNILCLKHLDISYNLVSDLSEILLHQELTYLDVSNNNIIVIDPVAALANLRQLFLQNNKIVNMEPLIRHQYFDPVWIQPQYQPLMQDFAKSLTPGSVSEKVLNLMQTENSKKLFSDYLVKMIKELAPCIQNGKLTVENNQYLTDFAFIDYFRVETAVFNNCQNISFENVPKKVKHLSITNSNLFRINGLEKMTQLESIDLSGNKLIKCELLKQMDLKAVNLQGNKVIDLKNIKKFIQSQNVVVSQQEIPTESDIKKFLGQECSEAQIQEIKDEITKNAAENEQIIYDTEMIKTYKGKVNNGVLIINSDQNLQSTEFAELIGLSYQNKVNDLKIISCINLKLDRCPKSVNSSITKFTVNSCNLTDLTGIQVMTQLTELNLSFNQITDISLLAPLVNITALDIGKNNIEDITVIENFKKLTQLDLSENLFVDISSLKNLIQMQVLDLSYNNLKSVTDLKALTNIAQLNISMNEITNIDALANMLKLTYLNLSANKIISIQICNKFNQLKDLRLELNLIQDFEPITKLQFSNQKWIQKQNTPTKTDFMNAFNCNEYQLSKMIENNKQKKKMSDNKYELIKKYENSVINGNLKVNGEKKLNNLQFTDVLKLKELEAINCQTIDFGDNQIPILLNKMKLNNCLFKNTFERLNLITGIYQMDQLVELNLANNRIQDVNEIGNLNKLQKLFLQNNEIIRIYELGNLKQLTYLNVSNNKIIFSEPLSSMKLELIIDNNFITDNLNLKNQQKPLPNHFKAFIGPNSSNDQISELSELCNKNNNYSLLMNKKYKKLVQNQQLTVQNDSQLTDFGFINDFNLNNLTILNCQNVKMPSNVKYFKTANGQFVDYPEVKVKIPLQIVSLTINNCGITCLDGIEAMNQLTHVDLRNNAIILIEQLKYLTNLKQVRIDNNYVQDFEYLADWDWFSLQKVPTDANLQAYLTDMNSSQSIDAFKAQIASLKVKSDQLVLDKYDKEMQSKYQNKVHYNKLEITSDNDVKSIKFIEKISVECLILNKCASFNFKRAPTQLIYLTLNDCDITDLEGLQYFQLLKKLELVKNTQLKSINQVYYLINLLSLTVTDSNLTNLVGIYSLSKLQYMDLRDNCIVSVEPVKRLQNLKQVLIDNNFIQDMEHLTATKNYSSDWIYYQREATDTDLTRYINDTNHIVSLQELKTSFEAKKRRTAELIRDYPAAYDTKMKAKYQGKVQGGNPYGWGPCLVIQNDQDICDVRFVQELGVTHLNLVGCNNAHLLRAPINLRLLAPYNSTLKTTKGIERILELEYLHLNNDQIIELNICGLQKLTHLHVRNNKIYDLSPVEYLKSKGCCKDACSTGGQKQPTQEEINEARLW</sequence>
<dbReference type="InterPro" id="IPR003591">
    <property type="entry name" value="Leu-rich_rpt_typical-subtyp"/>
</dbReference>
<protein>
    <submittedName>
        <fullName evidence="3">Uncharacterized protein</fullName>
    </submittedName>
</protein>
<evidence type="ECO:0000256" key="1">
    <source>
        <dbReference type="ARBA" id="ARBA00022614"/>
    </source>
</evidence>
<dbReference type="Pfam" id="PF12799">
    <property type="entry name" value="LRR_4"/>
    <property type="match status" value="1"/>
</dbReference>
<evidence type="ECO:0000313" key="3">
    <source>
        <dbReference type="EMBL" id="CAL5993922.1"/>
    </source>
</evidence>
<name>A0ABP1HGD3_9EUKA</name>
<keyword evidence="2" id="KW-0677">Repeat</keyword>
<evidence type="ECO:0000313" key="4">
    <source>
        <dbReference type="Proteomes" id="UP001642409"/>
    </source>
</evidence>
<dbReference type="Gene3D" id="3.80.10.10">
    <property type="entry name" value="Ribonuclease Inhibitor"/>
    <property type="match status" value="7"/>
</dbReference>
<keyword evidence="4" id="KW-1185">Reference proteome</keyword>
<gene>
    <name evidence="3" type="ORF">HINF_LOCUS13297</name>
</gene>
<dbReference type="InterPro" id="IPR032675">
    <property type="entry name" value="LRR_dom_sf"/>
</dbReference>
<dbReference type="SUPFAM" id="SSF52058">
    <property type="entry name" value="L domain-like"/>
    <property type="match status" value="4"/>
</dbReference>
<dbReference type="PANTHER" id="PTHR46652:SF3">
    <property type="entry name" value="LEUCINE-RICH REPEAT-CONTAINING PROTEIN 9"/>
    <property type="match status" value="1"/>
</dbReference>
<accession>A0ABP1HGD3</accession>
<dbReference type="EMBL" id="CAXDID020000031">
    <property type="protein sequence ID" value="CAL5993922.1"/>
    <property type="molecule type" value="Genomic_DNA"/>
</dbReference>
<dbReference type="InterPro" id="IPR025875">
    <property type="entry name" value="Leu-rich_rpt_4"/>
</dbReference>
<reference evidence="3 4" key="1">
    <citation type="submission" date="2024-07" db="EMBL/GenBank/DDBJ databases">
        <authorList>
            <person name="Akdeniz Z."/>
        </authorList>
    </citation>
    <scope>NUCLEOTIDE SEQUENCE [LARGE SCALE GENOMIC DNA]</scope>
</reference>
<keyword evidence="1" id="KW-0433">Leucine-rich repeat</keyword>
<dbReference type="SMART" id="SM00369">
    <property type="entry name" value="LRR_TYP"/>
    <property type="match status" value="8"/>
</dbReference>
<organism evidence="3 4">
    <name type="scientific">Hexamita inflata</name>
    <dbReference type="NCBI Taxonomy" id="28002"/>
    <lineage>
        <taxon>Eukaryota</taxon>
        <taxon>Metamonada</taxon>
        <taxon>Diplomonadida</taxon>
        <taxon>Hexamitidae</taxon>
        <taxon>Hexamitinae</taxon>
        <taxon>Hexamita</taxon>
    </lineage>
</organism>
<proteinExistence type="predicted"/>
<dbReference type="Proteomes" id="UP001642409">
    <property type="component" value="Unassembled WGS sequence"/>
</dbReference>
<dbReference type="InterPro" id="IPR001611">
    <property type="entry name" value="Leu-rich_rpt"/>
</dbReference>